<evidence type="ECO:0000256" key="1">
    <source>
        <dbReference type="ARBA" id="ARBA00010189"/>
    </source>
</evidence>
<evidence type="ECO:0000313" key="11">
    <source>
        <dbReference type="Proteomes" id="UP000036356"/>
    </source>
</evidence>
<dbReference type="RefSeq" id="WP_047808436.1">
    <property type="nucleotide sequence ID" value="NZ_LDZY01000002.1"/>
</dbReference>
<protein>
    <recommendedName>
        <fullName evidence="2 7">Transcriptional regulator CtsR</fullName>
    </recommendedName>
</protein>
<dbReference type="InterPro" id="IPR040465">
    <property type="entry name" value="CtsR_N"/>
</dbReference>
<proteinExistence type="inferred from homology"/>
<dbReference type="Gene3D" id="1.10.1200.150">
    <property type="entry name" value="Transcriptional regulator CtsR, C-terminal domain"/>
    <property type="match status" value="1"/>
</dbReference>
<comment type="caution">
    <text evidence="10">The sequence shown here is derived from an EMBL/GenBank/DDBJ whole genome shotgun (WGS) entry which is preliminary data.</text>
</comment>
<dbReference type="STRING" id="476652.DEAC_c04830"/>
<evidence type="ECO:0000256" key="5">
    <source>
        <dbReference type="ARBA" id="ARBA00023125"/>
    </source>
</evidence>
<evidence type="ECO:0000256" key="3">
    <source>
        <dbReference type="ARBA" id="ARBA00022491"/>
    </source>
</evidence>
<dbReference type="GO" id="GO:0006355">
    <property type="term" value="P:regulation of DNA-templated transcription"/>
    <property type="evidence" value="ECO:0007669"/>
    <property type="project" value="UniProtKB-UniRule"/>
</dbReference>
<accession>A0A0J1IRG2</accession>
<dbReference type="EMBL" id="LDZY01000002">
    <property type="protein sequence ID" value="KLU67271.1"/>
    <property type="molecule type" value="Genomic_DNA"/>
</dbReference>
<reference evidence="10 11" key="1">
    <citation type="submission" date="2015-06" db="EMBL/GenBank/DDBJ databases">
        <title>Draft genome of the moderately acidophilic sulfate reducer Candidatus Desulfosporosinus acididurans strain M1.</title>
        <authorList>
            <person name="Poehlein A."/>
            <person name="Petzsch P."/>
            <person name="Johnson B.D."/>
            <person name="Schloemann M."/>
            <person name="Daniel R."/>
            <person name="Muehling M."/>
        </authorList>
    </citation>
    <scope>NUCLEOTIDE SEQUENCE [LARGE SCALE GENOMIC DNA]</scope>
    <source>
        <strain evidence="10 11">M1</strain>
    </source>
</reference>
<dbReference type="Pfam" id="PF05848">
    <property type="entry name" value="CtsR"/>
    <property type="match status" value="1"/>
</dbReference>
<evidence type="ECO:0000256" key="6">
    <source>
        <dbReference type="ARBA" id="ARBA00023163"/>
    </source>
</evidence>
<evidence type="ECO:0000313" key="10">
    <source>
        <dbReference type="EMBL" id="KLU67271.1"/>
    </source>
</evidence>
<keyword evidence="11" id="KW-1185">Reference proteome</keyword>
<evidence type="ECO:0000256" key="7">
    <source>
        <dbReference type="PIRNR" id="PIRNR010607"/>
    </source>
</evidence>
<sequence length="156" mass="17594">MGNLADRIEEYLKRILEQTPDGYIILQRSELAGEFDCVPSQINYVLDTRFTVERGYLVESRRGGGGYLRIVRLGLGMEGQYQQIMRQLIGEQLTQVRCNGLVDRLLDEQLVTVREAALIKGILSGGALSGEFSDWNVLRAQLMKSILTTLSRDDLL</sequence>
<organism evidence="10 11">
    <name type="scientific">Desulfosporosinus acididurans</name>
    <dbReference type="NCBI Taxonomy" id="476652"/>
    <lineage>
        <taxon>Bacteria</taxon>
        <taxon>Bacillati</taxon>
        <taxon>Bacillota</taxon>
        <taxon>Clostridia</taxon>
        <taxon>Eubacteriales</taxon>
        <taxon>Desulfitobacteriaceae</taxon>
        <taxon>Desulfosporosinus</taxon>
    </lineage>
</organism>
<keyword evidence="5 7" id="KW-0238">DNA-binding</keyword>
<feature type="domain" description="CtsR C-terminal dimerization" evidence="9">
    <location>
        <begin position="80"/>
        <end position="148"/>
    </location>
</feature>
<keyword evidence="3 7" id="KW-0678">Repressor</keyword>
<dbReference type="Proteomes" id="UP000036356">
    <property type="component" value="Unassembled WGS sequence"/>
</dbReference>
<dbReference type="Gene3D" id="3.30.56.130">
    <property type="entry name" value="Transcriptional regulator CtsR, winged HTH domain"/>
    <property type="match status" value="1"/>
</dbReference>
<gene>
    <name evidence="10" type="primary">ctsR</name>
    <name evidence="10" type="ORF">DEAC_c04830</name>
</gene>
<feature type="domain" description="CtsR N-terminal HTH" evidence="8">
    <location>
        <begin position="3"/>
        <end position="73"/>
    </location>
</feature>
<comment type="similarity">
    <text evidence="1 7">Belongs to the CtsR family.</text>
</comment>
<dbReference type="InterPro" id="IPR008463">
    <property type="entry name" value="CtsR"/>
</dbReference>
<keyword evidence="4 7" id="KW-0805">Transcription regulation</keyword>
<evidence type="ECO:0000256" key="2">
    <source>
        <dbReference type="ARBA" id="ARBA00014129"/>
    </source>
</evidence>
<dbReference type="GO" id="GO:0003677">
    <property type="term" value="F:DNA binding"/>
    <property type="evidence" value="ECO:0007669"/>
    <property type="project" value="UniProtKB-UniRule"/>
</dbReference>
<evidence type="ECO:0000256" key="4">
    <source>
        <dbReference type="ARBA" id="ARBA00023015"/>
    </source>
</evidence>
<dbReference type="PIRSF" id="PIRSF010607">
    <property type="entry name" value="Txn_repr_CtsR"/>
    <property type="match status" value="1"/>
</dbReference>
<dbReference type="InterPro" id="IPR041908">
    <property type="entry name" value="CtsR_C_sf"/>
</dbReference>
<evidence type="ECO:0000259" key="9">
    <source>
        <dbReference type="Pfam" id="PF17727"/>
    </source>
</evidence>
<dbReference type="Pfam" id="PF17727">
    <property type="entry name" value="CtsR_C"/>
    <property type="match status" value="1"/>
</dbReference>
<dbReference type="PATRIC" id="fig|476652.3.peg.488"/>
<dbReference type="InterPro" id="IPR041902">
    <property type="entry name" value="CtsR_N_sf"/>
</dbReference>
<evidence type="ECO:0000259" key="8">
    <source>
        <dbReference type="Pfam" id="PF05848"/>
    </source>
</evidence>
<dbReference type="InterPro" id="IPR041473">
    <property type="entry name" value="CtsR_C"/>
</dbReference>
<dbReference type="AlphaFoldDB" id="A0A0J1IRG2"/>
<name>A0A0J1IRG2_9FIRM</name>
<keyword evidence="6 7" id="KW-0804">Transcription</keyword>